<dbReference type="Proteomes" id="UP000827721">
    <property type="component" value="Unassembled WGS sequence"/>
</dbReference>
<dbReference type="SUPFAM" id="SSF101148">
    <property type="entry name" value="Plant invertase/pectin methylesterase inhibitor"/>
    <property type="match status" value="1"/>
</dbReference>
<sequence length="147" mass="16245">MNLQVLAAMIEAGECDDETNEVSVDPSIQKGNQDLDYVCGIVLAVSNGLQILLPIDAIGDLKEAESDFKQGNKYGENQYASAALTEAGDCDDQTEELAVDPSIQKSNQDSWIIFVELFWLFPIVCRSKNDTVYTHEINMLVTSYSDQ</sequence>
<gene>
    <name evidence="1" type="ORF">JRO89_XS07G0104500</name>
</gene>
<name>A0ABQ8HTE1_9ROSI</name>
<dbReference type="InterPro" id="IPR035513">
    <property type="entry name" value="Invertase/methylesterase_inhib"/>
</dbReference>
<accession>A0ABQ8HTE1</accession>
<reference evidence="1 2" key="1">
    <citation type="submission" date="2021-02" db="EMBL/GenBank/DDBJ databases">
        <title>Plant Genome Project.</title>
        <authorList>
            <person name="Zhang R.-G."/>
        </authorList>
    </citation>
    <scope>NUCLEOTIDE SEQUENCE [LARGE SCALE GENOMIC DNA]</scope>
    <source>
        <tissue evidence="1">Leaves</tissue>
    </source>
</reference>
<keyword evidence="2" id="KW-1185">Reference proteome</keyword>
<organism evidence="1 2">
    <name type="scientific">Xanthoceras sorbifolium</name>
    <dbReference type="NCBI Taxonomy" id="99658"/>
    <lineage>
        <taxon>Eukaryota</taxon>
        <taxon>Viridiplantae</taxon>
        <taxon>Streptophyta</taxon>
        <taxon>Embryophyta</taxon>
        <taxon>Tracheophyta</taxon>
        <taxon>Spermatophyta</taxon>
        <taxon>Magnoliopsida</taxon>
        <taxon>eudicotyledons</taxon>
        <taxon>Gunneridae</taxon>
        <taxon>Pentapetalae</taxon>
        <taxon>rosids</taxon>
        <taxon>malvids</taxon>
        <taxon>Sapindales</taxon>
        <taxon>Sapindaceae</taxon>
        <taxon>Xanthoceroideae</taxon>
        <taxon>Xanthoceras</taxon>
    </lineage>
</organism>
<dbReference type="EMBL" id="JAFEMO010000007">
    <property type="protein sequence ID" value="KAH7567615.1"/>
    <property type="molecule type" value="Genomic_DNA"/>
</dbReference>
<evidence type="ECO:0000313" key="1">
    <source>
        <dbReference type="EMBL" id="KAH7567615.1"/>
    </source>
</evidence>
<evidence type="ECO:0000313" key="2">
    <source>
        <dbReference type="Proteomes" id="UP000827721"/>
    </source>
</evidence>
<protein>
    <submittedName>
        <fullName evidence="1">Uncharacterized protein</fullName>
    </submittedName>
</protein>
<proteinExistence type="predicted"/>
<comment type="caution">
    <text evidence="1">The sequence shown here is derived from an EMBL/GenBank/DDBJ whole genome shotgun (WGS) entry which is preliminary data.</text>
</comment>